<dbReference type="VEuPathDB" id="FungiDB:PADG_11742"/>
<reference evidence="1 2" key="1">
    <citation type="submission" date="2016-06" db="EMBL/GenBank/DDBJ databases">
        <authorList>
            <person name="Kjaerup R.B."/>
            <person name="Dalgaard T.S."/>
            <person name="Juul-Madsen H.R."/>
        </authorList>
    </citation>
    <scope>NUCLEOTIDE SEQUENCE [LARGE SCALE GENOMIC DNA]</scope>
    <source>
        <strain evidence="1 2">Pb300</strain>
    </source>
</reference>
<gene>
    <name evidence="1" type="ORF">ACO22_01342</name>
</gene>
<sequence length="304" mass="33745">MISPCSQEDQYQCGQELASPLVGIDEEQYSSARHTPNPPKLDVLDLATSVSGKKASRISSSRRTRLCAIDVPYALLDCVGREGSCRVYRIIAENNDVFTLKRANLRDVNEATVRRNRSEIDQLKKLAKTPNSTLCSNDITGKRCLNVSLRYTLTTLYTPTSFKRAKFVIVRGRLEIIIVFSIANLIGDDTVNRYLELGLHIISNNIREGSARPYTKSSAQCHAHYQSNHTIDYPALGISGVKLPAGHHPSLASMLEAGAKAASDHRRSFSPRPTYSYRPINRQILGESRADRRNPPEMLCGSAV</sequence>
<protein>
    <submittedName>
        <fullName evidence="1">Uncharacterized protein</fullName>
    </submittedName>
</protein>
<dbReference type="EMBL" id="LZYO01000031">
    <property type="protein sequence ID" value="ODH41764.1"/>
    <property type="molecule type" value="Genomic_DNA"/>
</dbReference>
<proteinExistence type="predicted"/>
<evidence type="ECO:0000313" key="1">
    <source>
        <dbReference type="EMBL" id="ODH41764.1"/>
    </source>
</evidence>
<dbReference type="VEuPathDB" id="FungiDB:PABG_11289"/>
<accession>A0A1D2JLU5</accession>
<dbReference type="Gene3D" id="3.30.200.20">
    <property type="entry name" value="Phosphorylase Kinase, domain 1"/>
    <property type="match status" value="1"/>
</dbReference>
<evidence type="ECO:0000313" key="2">
    <source>
        <dbReference type="Proteomes" id="UP000242814"/>
    </source>
</evidence>
<organism evidence="1 2">
    <name type="scientific">Paracoccidioides brasiliensis</name>
    <dbReference type="NCBI Taxonomy" id="121759"/>
    <lineage>
        <taxon>Eukaryota</taxon>
        <taxon>Fungi</taxon>
        <taxon>Dikarya</taxon>
        <taxon>Ascomycota</taxon>
        <taxon>Pezizomycotina</taxon>
        <taxon>Eurotiomycetes</taxon>
        <taxon>Eurotiomycetidae</taxon>
        <taxon>Onygenales</taxon>
        <taxon>Ajellomycetaceae</taxon>
        <taxon>Paracoccidioides</taxon>
    </lineage>
</organism>
<name>A0A1D2JLU5_PARBR</name>
<comment type="caution">
    <text evidence="1">The sequence shown here is derived from an EMBL/GenBank/DDBJ whole genome shotgun (WGS) entry which is preliminary data.</text>
</comment>
<dbReference type="Proteomes" id="UP000242814">
    <property type="component" value="Unassembled WGS sequence"/>
</dbReference>
<dbReference type="VEuPathDB" id="FungiDB:PADG_11741"/>
<dbReference type="AlphaFoldDB" id="A0A1D2JLU5"/>